<sequence>MEIRFATRDPALAPQPVWLRMGGGARGLFLKVSHSFEATRADFTRVRLAAEADQAQPAVAAEAPKA</sequence>
<name>A0A8F9XMK0_9BACT</name>
<accession>A0A8F9XMK0</accession>
<dbReference type="KEGG" id="ole:K0B96_06820"/>
<dbReference type="RefSeq" id="WP_220165333.1">
    <property type="nucleotide sequence ID" value="NZ_CP080507.1"/>
</dbReference>
<evidence type="ECO:0000313" key="1">
    <source>
        <dbReference type="EMBL" id="QYM80321.1"/>
    </source>
</evidence>
<reference evidence="1" key="1">
    <citation type="submission" date="2021-08" db="EMBL/GenBank/DDBJ databases">
        <title>Genome of a novel bacterium of the phylum Verrucomicrobia, Oleiharenicola sp. KSB-15.</title>
        <authorList>
            <person name="Chung J.-H."/>
            <person name="Ahn J.-H."/>
            <person name="Yoon Y."/>
            <person name="Kim D.-Y."/>
            <person name="An S.-H."/>
            <person name="Park I."/>
            <person name="Yeon J."/>
        </authorList>
    </citation>
    <scope>NUCLEOTIDE SEQUENCE</scope>
    <source>
        <strain evidence="1">KSB-15</strain>
    </source>
</reference>
<keyword evidence="2" id="KW-1185">Reference proteome</keyword>
<dbReference type="Proteomes" id="UP000825051">
    <property type="component" value="Chromosome"/>
</dbReference>
<organism evidence="1 2">
    <name type="scientific">Horticoccus luteus</name>
    <dbReference type="NCBI Taxonomy" id="2862869"/>
    <lineage>
        <taxon>Bacteria</taxon>
        <taxon>Pseudomonadati</taxon>
        <taxon>Verrucomicrobiota</taxon>
        <taxon>Opitutia</taxon>
        <taxon>Opitutales</taxon>
        <taxon>Opitutaceae</taxon>
        <taxon>Horticoccus</taxon>
    </lineage>
</organism>
<protein>
    <submittedName>
        <fullName evidence="1">Uncharacterized protein</fullName>
    </submittedName>
</protein>
<proteinExistence type="predicted"/>
<dbReference type="EMBL" id="CP080507">
    <property type="protein sequence ID" value="QYM80321.1"/>
    <property type="molecule type" value="Genomic_DNA"/>
</dbReference>
<evidence type="ECO:0000313" key="2">
    <source>
        <dbReference type="Proteomes" id="UP000825051"/>
    </source>
</evidence>
<dbReference type="AlphaFoldDB" id="A0A8F9XMK0"/>
<gene>
    <name evidence="1" type="ORF">K0B96_06820</name>
</gene>